<protein>
    <recommendedName>
        <fullName evidence="3">RRM domain-containing protein</fullName>
    </recommendedName>
</protein>
<comment type="caution">
    <text evidence="4">The sequence shown here is derived from an EMBL/GenBank/DDBJ whole genome shotgun (WGS) entry which is preliminary data.</text>
</comment>
<feature type="non-terminal residue" evidence="4">
    <location>
        <position position="1"/>
    </location>
</feature>
<organism evidence="4 5">
    <name type="scientific">Pristionchus entomophagus</name>
    <dbReference type="NCBI Taxonomy" id="358040"/>
    <lineage>
        <taxon>Eukaryota</taxon>
        <taxon>Metazoa</taxon>
        <taxon>Ecdysozoa</taxon>
        <taxon>Nematoda</taxon>
        <taxon>Chromadorea</taxon>
        <taxon>Rhabditida</taxon>
        <taxon>Rhabditina</taxon>
        <taxon>Diplogasteromorpha</taxon>
        <taxon>Diplogasteroidea</taxon>
        <taxon>Neodiplogasteridae</taxon>
        <taxon>Pristionchus</taxon>
    </lineage>
</organism>
<dbReference type="SUPFAM" id="SSF54928">
    <property type="entry name" value="RNA-binding domain, RBD"/>
    <property type="match status" value="1"/>
</dbReference>
<keyword evidence="5" id="KW-1185">Reference proteome</keyword>
<feature type="compositionally biased region" description="Low complexity" evidence="2">
    <location>
        <begin position="1"/>
        <end position="11"/>
    </location>
</feature>
<evidence type="ECO:0000256" key="1">
    <source>
        <dbReference type="PROSITE-ProRule" id="PRU00176"/>
    </source>
</evidence>
<keyword evidence="1" id="KW-0694">RNA-binding</keyword>
<dbReference type="Proteomes" id="UP001432027">
    <property type="component" value="Unassembled WGS sequence"/>
</dbReference>
<dbReference type="PROSITE" id="PS50102">
    <property type="entry name" value="RRM"/>
    <property type="match status" value="1"/>
</dbReference>
<feature type="domain" description="RRM" evidence="3">
    <location>
        <begin position="36"/>
        <end position="113"/>
    </location>
</feature>
<accession>A0AAV5SFV7</accession>
<dbReference type="InterPro" id="IPR012677">
    <property type="entry name" value="Nucleotide-bd_a/b_plait_sf"/>
</dbReference>
<gene>
    <name evidence="4" type="ORF">PENTCL1PPCAC_1099</name>
</gene>
<feature type="compositionally biased region" description="Basic residues" evidence="2">
    <location>
        <begin position="15"/>
        <end position="24"/>
    </location>
</feature>
<dbReference type="AlphaFoldDB" id="A0AAV5SFV7"/>
<proteinExistence type="predicted"/>
<dbReference type="Pfam" id="PF00076">
    <property type="entry name" value="RRM_1"/>
    <property type="match status" value="1"/>
</dbReference>
<evidence type="ECO:0000313" key="5">
    <source>
        <dbReference type="Proteomes" id="UP001432027"/>
    </source>
</evidence>
<reference evidence="4" key="1">
    <citation type="submission" date="2023-10" db="EMBL/GenBank/DDBJ databases">
        <title>Genome assembly of Pristionchus species.</title>
        <authorList>
            <person name="Yoshida K."/>
            <person name="Sommer R.J."/>
        </authorList>
    </citation>
    <scope>NUCLEOTIDE SEQUENCE</scope>
    <source>
        <strain evidence="4">RS0144</strain>
    </source>
</reference>
<dbReference type="EMBL" id="BTSX01000001">
    <property type="protein sequence ID" value="GMS78924.1"/>
    <property type="molecule type" value="Genomic_DNA"/>
</dbReference>
<dbReference type="InterPro" id="IPR035979">
    <property type="entry name" value="RBD_domain_sf"/>
</dbReference>
<evidence type="ECO:0000256" key="2">
    <source>
        <dbReference type="SAM" id="MobiDB-lite"/>
    </source>
</evidence>
<dbReference type="CDD" id="cd00590">
    <property type="entry name" value="RRM_SF"/>
    <property type="match status" value="1"/>
</dbReference>
<feature type="region of interest" description="Disordered" evidence="2">
    <location>
        <begin position="1"/>
        <end position="28"/>
    </location>
</feature>
<dbReference type="Gene3D" id="3.30.70.330">
    <property type="match status" value="1"/>
</dbReference>
<sequence>AAVAPKPAPAADKYQHRRGGRRPPHMLDYSPETIAGRINIWAIAPTVKREQLVNLLTPIDPCFELTFPHTRNEITRGFAYAKFKSNDKADEAVRRLNRTLLNGVVMHVKRTPFWFKDVPSSLFPTKKTLSVGCDTVNRDVIDGDTAEIVDNNSIVSDSMHDVD</sequence>
<evidence type="ECO:0000259" key="3">
    <source>
        <dbReference type="PROSITE" id="PS50102"/>
    </source>
</evidence>
<name>A0AAV5SFV7_9BILA</name>
<dbReference type="GO" id="GO:0003723">
    <property type="term" value="F:RNA binding"/>
    <property type="evidence" value="ECO:0007669"/>
    <property type="project" value="UniProtKB-UniRule"/>
</dbReference>
<dbReference type="InterPro" id="IPR000504">
    <property type="entry name" value="RRM_dom"/>
</dbReference>
<evidence type="ECO:0000313" key="4">
    <source>
        <dbReference type="EMBL" id="GMS78924.1"/>
    </source>
</evidence>